<evidence type="ECO:0000259" key="5">
    <source>
        <dbReference type="Pfam" id="PF00155"/>
    </source>
</evidence>
<dbReference type="PANTHER" id="PTHR13693:SF3">
    <property type="entry name" value="LD36009P"/>
    <property type="match status" value="1"/>
</dbReference>
<dbReference type="CDD" id="cd06454">
    <property type="entry name" value="KBL_like"/>
    <property type="match status" value="1"/>
</dbReference>
<evidence type="ECO:0000256" key="4">
    <source>
        <dbReference type="RuleBase" id="RU003693"/>
    </source>
</evidence>
<dbReference type="PANTHER" id="PTHR13693">
    <property type="entry name" value="CLASS II AMINOTRANSFERASE/8-AMINO-7-OXONONANOATE SYNTHASE"/>
    <property type="match status" value="1"/>
</dbReference>
<dbReference type="InterPro" id="IPR050087">
    <property type="entry name" value="AON_synthase_class-II"/>
</dbReference>
<evidence type="ECO:0000256" key="3">
    <source>
        <dbReference type="ARBA" id="ARBA00022898"/>
    </source>
</evidence>
<comment type="cofactor">
    <cofactor evidence="1 4">
        <name>pyridoxal 5'-phosphate</name>
        <dbReference type="ChEBI" id="CHEBI:597326"/>
    </cofactor>
</comment>
<sequence length="394" mass="43901">MDIFKKCYEFEEAEKAKQLGYYPYFHPVASAEDTEVVVDGRTLVMLGSNNYLGLTTHPYVKKKAQEAIEKYGTGSCGSRFLNGTLDIHEELEEELAKFVGKEKALVFSTGYQTNLGIMSALLGKHDVVVLDKWDHASIVDGTRLGYAHVLRFKHNDMEHLERILKAIPEDRGILIVVDGVFSMEGDIANLPELVKLKEKYGARLMVDDAHSVGVLGKTGAGTAEHFGLTEKVDLIMSTFSKSFASIGGFVAGEAKVIEYIKHFARPMIFSAALAPGQVAAARAALEIIKTDHERRENLWRNTRFWQDGLRSLGFDIGETQTPIVPIIIGDDMKTFMFWKQLMEYGVYTNPVITPAVPPGRQLIRTSIMATHTREQLERALEAFKKAGKKLGIIS</sequence>
<keyword evidence="2 6" id="KW-0808">Transferase</keyword>
<comment type="caution">
    <text evidence="6">The sequence shown here is derived from an EMBL/GenBank/DDBJ whole genome shotgun (WGS) entry which is preliminary data.</text>
</comment>
<dbReference type="Gene3D" id="3.90.1150.10">
    <property type="entry name" value="Aspartate Aminotransferase, domain 1"/>
    <property type="match status" value="1"/>
</dbReference>
<accession>A0A7V3ZYS3</accession>
<dbReference type="Gene3D" id="3.40.640.10">
    <property type="entry name" value="Type I PLP-dependent aspartate aminotransferase-like (Major domain)"/>
    <property type="match status" value="1"/>
</dbReference>
<evidence type="ECO:0000256" key="2">
    <source>
        <dbReference type="ARBA" id="ARBA00022679"/>
    </source>
</evidence>
<dbReference type="InterPro" id="IPR015421">
    <property type="entry name" value="PyrdxlP-dep_Trfase_major"/>
</dbReference>
<dbReference type="Pfam" id="PF00155">
    <property type="entry name" value="Aminotran_1_2"/>
    <property type="match status" value="1"/>
</dbReference>
<keyword evidence="6" id="KW-0032">Aminotransferase</keyword>
<dbReference type="AlphaFoldDB" id="A0A7V3ZYS3"/>
<organism evidence="6">
    <name type="scientific">candidate division WOR-3 bacterium</name>
    <dbReference type="NCBI Taxonomy" id="2052148"/>
    <lineage>
        <taxon>Bacteria</taxon>
        <taxon>Bacteria division WOR-3</taxon>
    </lineage>
</organism>
<dbReference type="InterPro" id="IPR001917">
    <property type="entry name" value="Aminotrans_II_pyridoxalP_BS"/>
</dbReference>
<name>A0A7V3ZYS3_UNCW3</name>
<evidence type="ECO:0000256" key="1">
    <source>
        <dbReference type="ARBA" id="ARBA00001933"/>
    </source>
</evidence>
<protein>
    <submittedName>
        <fullName evidence="6">Aminotransferase class I/II-fold pyridoxal phosphate-dependent enzyme</fullName>
    </submittedName>
</protein>
<keyword evidence="3 4" id="KW-0663">Pyridoxal phosphate</keyword>
<dbReference type="InterPro" id="IPR015424">
    <property type="entry name" value="PyrdxlP-dep_Trfase"/>
</dbReference>
<reference evidence="6" key="1">
    <citation type="journal article" date="2020" name="mSystems">
        <title>Genome- and Community-Level Interaction Insights into Carbon Utilization and Element Cycling Functions of Hydrothermarchaeota in Hydrothermal Sediment.</title>
        <authorList>
            <person name="Zhou Z."/>
            <person name="Liu Y."/>
            <person name="Xu W."/>
            <person name="Pan J."/>
            <person name="Luo Z.H."/>
            <person name="Li M."/>
        </authorList>
    </citation>
    <scope>NUCLEOTIDE SEQUENCE [LARGE SCALE GENOMIC DNA]</scope>
    <source>
        <strain evidence="6">SpSt-69</strain>
    </source>
</reference>
<dbReference type="GO" id="GO:0008483">
    <property type="term" value="F:transaminase activity"/>
    <property type="evidence" value="ECO:0007669"/>
    <property type="project" value="UniProtKB-KW"/>
</dbReference>
<dbReference type="EMBL" id="DTDJ01000046">
    <property type="protein sequence ID" value="HGL18122.1"/>
    <property type="molecule type" value="Genomic_DNA"/>
</dbReference>
<dbReference type="InterPro" id="IPR004839">
    <property type="entry name" value="Aminotransferase_I/II_large"/>
</dbReference>
<gene>
    <name evidence="6" type="ORF">ENU66_07330</name>
</gene>
<feature type="domain" description="Aminotransferase class I/classII large" evidence="5">
    <location>
        <begin position="43"/>
        <end position="383"/>
    </location>
</feature>
<dbReference type="GO" id="GO:0030170">
    <property type="term" value="F:pyridoxal phosphate binding"/>
    <property type="evidence" value="ECO:0007669"/>
    <property type="project" value="InterPro"/>
</dbReference>
<evidence type="ECO:0000313" key="6">
    <source>
        <dbReference type="EMBL" id="HGL18122.1"/>
    </source>
</evidence>
<comment type="similarity">
    <text evidence="4">Belongs to the class-II pyridoxal-phosphate-dependent aminotransferase family.</text>
</comment>
<dbReference type="PROSITE" id="PS00599">
    <property type="entry name" value="AA_TRANSFER_CLASS_2"/>
    <property type="match status" value="1"/>
</dbReference>
<dbReference type="SUPFAM" id="SSF53383">
    <property type="entry name" value="PLP-dependent transferases"/>
    <property type="match status" value="1"/>
</dbReference>
<proteinExistence type="inferred from homology"/>
<dbReference type="InterPro" id="IPR015422">
    <property type="entry name" value="PyrdxlP-dep_Trfase_small"/>
</dbReference>